<dbReference type="Pfam" id="PF00990">
    <property type="entry name" value="GGDEF"/>
    <property type="match status" value="1"/>
</dbReference>
<comment type="caution">
    <text evidence="2">The sequence shown here is derived from an EMBL/GenBank/DDBJ whole genome shotgun (WGS) entry which is preliminary data.</text>
</comment>
<dbReference type="InterPro" id="IPR000160">
    <property type="entry name" value="GGDEF_dom"/>
</dbReference>
<evidence type="ECO:0000259" key="1">
    <source>
        <dbReference type="PROSITE" id="PS50887"/>
    </source>
</evidence>
<dbReference type="RefSeq" id="WP_262096905.1">
    <property type="nucleotide sequence ID" value="NZ_JAOEGN010000017.1"/>
</dbReference>
<proteinExistence type="predicted"/>
<organism evidence="2 3">
    <name type="scientific">Paracholeplasma vituli</name>
    <dbReference type="NCBI Taxonomy" id="69473"/>
    <lineage>
        <taxon>Bacteria</taxon>
        <taxon>Bacillati</taxon>
        <taxon>Mycoplasmatota</taxon>
        <taxon>Mollicutes</taxon>
        <taxon>Acholeplasmatales</taxon>
        <taxon>Acholeplasmataceae</taxon>
        <taxon>Paracholeplasma</taxon>
    </lineage>
</organism>
<dbReference type="NCBIfam" id="TIGR00254">
    <property type="entry name" value="GGDEF"/>
    <property type="match status" value="1"/>
</dbReference>
<dbReference type="PROSITE" id="PS50887">
    <property type="entry name" value="GGDEF"/>
    <property type="match status" value="1"/>
</dbReference>
<dbReference type="InterPro" id="IPR043128">
    <property type="entry name" value="Rev_trsase/Diguanyl_cyclase"/>
</dbReference>
<dbReference type="PANTHER" id="PTHR45138">
    <property type="entry name" value="REGULATORY COMPONENTS OF SENSORY TRANSDUCTION SYSTEM"/>
    <property type="match status" value="1"/>
</dbReference>
<sequence>MNNPYLKSVSKTLQDEFKVDVIEDILLVRKDRIILYSANGLNEDTVLHVITGSLTLIGLDETPVITLKDILYHFEYNNAYADVSGRSTYYKYVHNELFTTRNYSMVTFPIQRNNEKIWISISRNIVDANPSLNVYFITNMTDVMSKEEDNYKKTHRDALTGLFNKYTLDYHYGKKYKHPDFHVMYLDIDNFKEINDSEGHASGDTTLIQFSDILKEYITEDNRFYRNGGDEFIGLLFGSEEEIKAIGQAIIEKVRLLRTPIYQKPLTVSIGIVQANIREDVIRKADVLLYKAKQMGKNRMIYEHEKIRQQEEGN</sequence>
<dbReference type="SMART" id="SM00267">
    <property type="entry name" value="GGDEF"/>
    <property type="match status" value="1"/>
</dbReference>
<gene>
    <name evidence="2" type="ORF">N7603_07930</name>
</gene>
<dbReference type="InterPro" id="IPR050469">
    <property type="entry name" value="Diguanylate_Cyclase"/>
</dbReference>
<dbReference type="PANTHER" id="PTHR45138:SF9">
    <property type="entry name" value="DIGUANYLATE CYCLASE DGCM-RELATED"/>
    <property type="match status" value="1"/>
</dbReference>
<reference evidence="3" key="1">
    <citation type="submission" date="2023-07" db="EMBL/GenBank/DDBJ databases">
        <title>Novel Mycoplasma species identified in domestic and wild animals.</title>
        <authorList>
            <person name="Volokhov D.V."/>
            <person name="Furtak V.A."/>
            <person name="Zagorodnyaya T.A."/>
        </authorList>
    </citation>
    <scope>NUCLEOTIDE SEQUENCE [LARGE SCALE GENOMIC DNA]</scope>
    <source>
        <strain evidence="3">92-19</strain>
    </source>
</reference>
<accession>A0ABT2PYM6</accession>
<dbReference type="Proteomes" id="UP001209076">
    <property type="component" value="Unassembled WGS sequence"/>
</dbReference>
<feature type="domain" description="GGDEF" evidence="1">
    <location>
        <begin position="179"/>
        <end position="305"/>
    </location>
</feature>
<dbReference type="Gene3D" id="3.30.70.270">
    <property type="match status" value="1"/>
</dbReference>
<evidence type="ECO:0000313" key="2">
    <source>
        <dbReference type="EMBL" id="MCU0105586.1"/>
    </source>
</evidence>
<name>A0ABT2PYM6_9MOLU</name>
<evidence type="ECO:0000313" key="3">
    <source>
        <dbReference type="Proteomes" id="UP001209076"/>
    </source>
</evidence>
<dbReference type="InterPro" id="IPR029787">
    <property type="entry name" value="Nucleotide_cyclase"/>
</dbReference>
<dbReference type="EMBL" id="JAOEGN010000017">
    <property type="protein sequence ID" value="MCU0105586.1"/>
    <property type="molecule type" value="Genomic_DNA"/>
</dbReference>
<protein>
    <submittedName>
        <fullName evidence="2">GGDEF domain-containing protein</fullName>
    </submittedName>
</protein>
<dbReference type="CDD" id="cd01949">
    <property type="entry name" value="GGDEF"/>
    <property type="match status" value="1"/>
</dbReference>
<dbReference type="SUPFAM" id="SSF55073">
    <property type="entry name" value="Nucleotide cyclase"/>
    <property type="match status" value="1"/>
</dbReference>
<keyword evidence="3" id="KW-1185">Reference proteome</keyword>